<dbReference type="EMBL" id="KZ511289">
    <property type="protein sequence ID" value="PKU32443.1"/>
    <property type="molecule type" value="Genomic_DNA"/>
</dbReference>
<feature type="region of interest" description="Disordered" evidence="1">
    <location>
        <begin position="58"/>
        <end position="83"/>
    </location>
</feature>
<evidence type="ECO:0000313" key="3">
    <source>
        <dbReference type="Proteomes" id="UP000233556"/>
    </source>
</evidence>
<feature type="compositionally biased region" description="Basic and acidic residues" evidence="1">
    <location>
        <begin position="1"/>
        <end position="10"/>
    </location>
</feature>
<proteinExistence type="predicted"/>
<feature type="region of interest" description="Disordered" evidence="1">
    <location>
        <begin position="1"/>
        <end position="21"/>
    </location>
</feature>
<dbReference type="AlphaFoldDB" id="A0A2I0TF51"/>
<evidence type="ECO:0000256" key="1">
    <source>
        <dbReference type="SAM" id="MobiDB-lite"/>
    </source>
</evidence>
<gene>
    <name evidence="2" type="ORF">llap_17253</name>
</gene>
<name>A0A2I0TF51_LIMLA</name>
<protein>
    <submittedName>
        <fullName evidence="2">Uncharacterized protein</fullName>
    </submittedName>
</protein>
<accession>A0A2I0TF51</accession>
<reference evidence="3" key="1">
    <citation type="submission" date="2017-11" db="EMBL/GenBank/DDBJ databases">
        <authorList>
            <person name="Lima N.C."/>
            <person name="Parody-Merino A.M."/>
            <person name="Battley P.F."/>
            <person name="Fidler A.E."/>
            <person name="Prosdocimi F."/>
        </authorList>
    </citation>
    <scope>NUCLEOTIDE SEQUENCE [LARGE SCALE GENOMIC DNA]</scope>
</reference>
<sequence>MDDPARDTHDTSPWGNQTICGEDGEVEKRFCQAHRDDATADPSLRIVRREQAEASLACAVSHGGPPRRSSLLSDVTLPPEVAPSPEGTLLEKVSMKAITGRDECYLLGKHRFRNAGGAKEK</sequence>
<keyword evidence="3" id="KW-1185">Reference proteome</keyword>
<evidence type="ECO:0000313" key="2">
    <source>
        <dbReference type="EMBL" id="PKU32443.1"/>
    </source>
</evidence>
<reference evidence="3" key="2">
    <citation type="submission" date="2017-12" db="EMBL/GenBank/DDBJ databases">
        <title>Genome sequence of the Bar-tailed Godwit (Limosa lapponica baueri).</title>
        <authorList>
            <person name="Lima N.C.B."/>
            <person name="Parody-Merino A.M."/>
            <person name="Battley P.F."/>
            <person name="Fidler A.E."/>
            <person name="Prosdocimi F."/>
        </authorList>
    </citation>
    <scope>NUCLEOTIDE SEQUENCE [LARGE SCALE GENOMIC DNA]</scope>
</reference>
<organism evidence="2 3">
    <name type="scientific">Limosa lapponica baueri</name>
    <dbReference type="NCBI Taxonomy" id="1758121"/>
    <lineage>
        <taxon>Eukaryota</taxon>
        <taxon>Metazoa</taxon>
        <taxon>Chordata</taxon>
        <taxon>Craniata</taxon>
        <taxon>Vertebrata</taxon>
        <taxon>Euteleostomi</taxon>
        <taxon>Archelosauria</taxon>
        <taxon>Archosauria</taxon>
        <taxon>Dinosauria</taxon>
        <taxon>Saurischia</taxon>
        <taxon>Theropoda</taxon>
        <taxon>Coelurosauria</taxon>
        <taxon>Aves</taxon>
        <taxon>Neognathae</taxon>
        <taxon>Neoaves</taxon>
        <taxon>Charadriiformes</taxon>
        <taxon>Scolopacidae</taxon>
        <taxon>Limosa</taxon>
    </lineage>
</organism>
<dbReference type="Proteomes" id="UP000233556">
    <property type="component" value="Unassembled WGS sequence"/>
</dbReference>